<dbReference type="Proteomes" id="UP000613177">
    <property type="component" value="Unassembled WGS sequence"/>
</dbReference>
<evidence type="ECO:0000313" key="2">
    <source>
        <dbReference type="Proteomes" id="UP000613177"/>
    </source>
</evidence>
<evidence type="ECO:0000313" key="1">
    <source>
        <dbReference type="EMBL" id="KAG2233188.1"/>
    </source>
</evidence>
<keyword evidence="2" id="KW-1185">Reference proteome</keyword>
<dbReference type="EMBL" id="JAEPRE010000087">
    <property type="protein sequence ID" value="KAG2233188.1"/>
    <property type="molecule type" value="Genomic_DNA"/>
</dbReference>
<reference evidence="1" key="1">
    <citation type="submission" date="2021-01" db="EMBL/GenBank/DDBJ databases">
        <title>Metabolic potential, ecology and presence of endohyphal bacteria is reflected in genomic diversity of Mucoromycotina.</title>
        <authorList>
            <person name="Muszewska A."/>
            <person name="Okrasinska A."/>
            <person name="Steczkiewicz K."/>
            <person name="Drgas O."/>
            <person name="Orlowska M."/>
            <person name="Perlinska-Lenart U."/>
            <person name="Aleksandrzak-Piekarczyk T."/>
            <person name="Szatraj K."/>
            <person name="Zielenkiewicz U."/>
            <person name="Pilsyk S."/>
            <person name="Malc E."/>
            <person name="Mieczkowski P."/>
            <person name="Kruszewska J.S."/>
            <person name="Biernat P."/>
            <person name="Pawlowska J."/>
        </authorList>
    </citation>
    <scope>NUCLEOTIDE SEQUENCE</scope>
    <source>
        <strain evidence="1">WA0000018081</strain>
    </source>
</reference>
<organism evidence="1 2">
    <name type="scientific">Thamnidium elegans</name>
    <dbReference type="NCBI Taxonomy" id="101142"/>
    <lineage>
        <taxon>Eukaryota</taxon>
        <taxon>Fungi</taxon>
        <taxon>Fungi incertae sedis</taxon>
        <taxon>Mucoromycota</taxon>
        <taxon>Mucoromycotina</taxon>
        <taxon>Mucoromycetes</taxon>
        <taxon>Mucorales</taxon>
        <taxon>Mucorineae</taxon>
        <taxon>Mucoraceae</taxon>
        <taxon>Thamnidium</taxon>
    </lineage>
</organism>
<proteinExistence type="predicted"/>
<comment type="caution">
    <text evidence="1">The sequence shown here is derived from an EMBL/GenBank/DDBJ whole genome shotgun (WGS) entry which is preliminary data.</text>
</comment>
<gene>
    <name evidence="1" type="ORF">INT48_005026</name>
</gene>
<protein>
    <submittedName>
        <fullName evidence="1">Uncharacterized protein</fullName>
    </submittedName>
</protein>
<name>A0A8H7SS66_9FUNG</name>
<accession>A0A8H7SS66</accession>
<dbReference type="AlphaFoldDB" id="A0A8H7SS66"/>
<sequence>MPRLILYPEPEASLRRKRQQKYDELADEEDTEQTYKETYKGKLQKYLIYKLSVDFSEIASYIIKRIMNDYTLLLITNIEEPHEDVFDIIENEQLRMRLRIFIDNGSLINNIKDKLPISTRQRFNVTVSENILQVTEKLSSLGTDLLQAIQANIAAVESTISSTRVLVNSIEIAVAASRSHYEDEDSKLLLTTSIRNMSFCVLQELSQSIDNSSTNILATMQITLTQARDNVAERMLQIFQDLSDSVKLHHQIFSGVESNTRTRPIRLQKLFSLFPTSGLQWRFIKIDGNNLNSFTPQGNTAATDYDSTLTNFYEAFDFRKLPNLKIRSVQDLCSLPNTMNKIFIDEVKTDRYTCQFTFVRRRKENPMINAGMKLELQDFTQEEIDLYFRPCTIDPGKSQVFTSYHGNGQIRRTSTKEYYSFGGTLSRMGSQDRIKIRTGIKTVENNIPSPKTINMTKYQDHVVYLLLIMSILLEFYGFDTCENRWLETKSKERSC</sequence>